<keyword evidence="6 10" id="KW-0249">Electron transport</keyword>
<evidence type="ECO:0000256" key="6">
    <source>
        <dbReference type="ARBA" id="ARBA00022982"/>
    </source>
</evidence>
<evidence type="ECO:0000256" key="9">
    <source>
        <dbReference type="ARBA" id="ARBA00025834"/>
    </source>
</evidence>
<keyword evidence="7 10" id="KW-1133">Transmembrane helix</keyword>
<evidence type="ECO:0000256" key="4">
    <source>
        <dbReference type="ARBA" id="ARBA00022448"/>
    </source>
</evidence>
<keyword evidence="10" id="KW-0793">Thylakoid</keyword>
<evidence type="ECO:0000256" key="10">
    <source>
        <dbReference type="HAMAP-Rule" id="MF_00395"/>
    </source>
</evidence>
<keyword evidence="12" id="KW-0150">Chloroplast</keyword>
<dbReference type="InterPro" id="IPR005497">
    <property type="entry name" value="Cytochrome_b6-f_cplx_su8"/>
</dbReference>
<proteinExistence type="inferred from homology"/>
<comment type="subunit">
    <text evidence="9 10">The 4 large subunits of the cytochrome b6-f complex are cytochrome b6, subunit IV (17 kDa polypeptide, PetD), cytochrome f and the Rieske protein, while the 4 small subunits are PetG, PetL, PetM and PetN. The complex functions as a dimer.</text>
</comment>
<comment type="similarity">
    <text evidence="3 10">Belongs to the PetN family.</text>
</comment>
<keyword evidence="5 10" id="KW-0812">Transmembrane</keyword>
<dbReference type="GO" id="GO:0017004">
    <property type="term" value="P:cytochrome complex assembly"/>
    <property type="evidence" value="ECO:0007669"/>
    <property type="project" value="UniProtKB-UniRule"/>
</dbReference>
<reference evidence="12" key="1">
    <citation type="submission" date="2016-09" db="EMBL/GenBank/DDBJ databases">
        <title>The plastid genome of some eustigmatophyte algae harbours a bacteria-derived six-gene cluster for biosynthesis of a novel secondary metabolite.</title>
        <authorList>
            <person name="Yurchenko T."/>
            <person name="Sevcikova T."/>
            <person name="Strnad H."/>
            <person name="Butenko A."/>
            <person name="Elias M."/>
        </authorList>
    </citation>
    <scope>NUCLEOTIDE SEQUENCE</scope>
</reference>
<keyword evidence="10" id="KW-0602">Photosynthesis</keyword>
<dbReference type="Pfam" id="PF03742">
    <property type="entry name" value="PetN"/>
    <property type="match status" value="1"/>
</dbReference>
<dbReference type="GO" id="GO:0009055">
    <property type="term" value="F:electron transfer activity"/>
    <property type="evidence" value="ECO:0007669"/>
    <property type="project" value="UniProtKB-UniRule"/>
</dbReference>
<evidence type="ECO:0000256" key="7">
    <source>
        <dbReference type="ARBA" id="ARBA00022989"/>
    </source>
</evidence>
<protein>
    <recommendedName>
        <fullName evidence="10">Cytochrome b6-f complex subunit 8</fullName>
    </recommendedName>
    <alternativeName>
        <fullName evidence="10">Cytochrome b6-f complex subunit PetN</fullName>
    </alternativeName>
    <alternativeName>
        <fullName evidence="10">Cytochrome b6-f complex subunit VIII</fullName>
    </alternativeName>
</protein>
<sequence>MDVIALGWSMVLVVFSFSLAMVVWGRNGF</sequence>
<evidence type="ECO:0000313" key="12">
    <source>
        <dbReference type="EMBL" id="AOW70774.1"/>
    </source>
</evidence>
<evidence type="ECO:0000256" key="1">
    <source>
        <dbReference type="ARBA" id="ARBA00003068"/>
    </source>
</evidence>
<dbReference type="InterPro" id="IPR036143">
    <property type="entry name" value="Cytochr_b6-f_cplx_su8_sf"/>
</dbReference>
<evidence type="ECO:0000256" key="8">
    <source>
        <dbReference type="ARBA" id="ARBA00023136"/>
    </source>
</evidence>
<evidence type="ECO:0000256" key="2">
    <source>
        <dbReference type="ARBA" id="ARBA00004167"/>
    </source>
</evidence>
<dbReference type="HAMAP" id="MF_00395">
    <property type="entry name" value="Cytb6_f_PetN"/>
    <property type="match status" value="1"/>
</dbReference>
<accession>A0A1D8RDI5</accession>
<comment type="subcellular location">
    <subcellularLocation>
        <location evidence="2">Membrane</location>
        <topology evidence="2">Single-pass membrane protein</topology>
    </subcellularLocation>
    <subcellularLocation>
        <location evidence="10">Plastid</location>
        <location evidence="10">Chloroplast thylakoid membrane</location>
        <topology evidence="10">Single-pass membrane protein</topology>
    </subcellularLocation>
</comment>
<name>A0A1D8RDI5_9STRA</name>
<dbReference type="EMBL" id="KX839260">
    <property type="protein sequence ID" value="AOW70774.1"/>
    <property type="molecule type" value="Genomic_DNA"/>
</dbReference>
<evidence type="ECO:0000256" key="5">
    <source>
        <dbReference type="ARBA" id="ARBA00022692"/>
    </source>
</evidence>
<dbReference type="SUPFAM" id="SSF103451">
    <property type="entry name" value="PetN subunit of the cytochrome b6f complex"/>
    <property type="match status" value="1"/>
</dbReference>
<comment type="function">
    <text evidence="1 10">Component of the cytochrome b6-f complex, which mediates electron transfer between photosystem II (PSII) and photosystem I (PSI), cyclic electron flow around PSI, and state transitions.</text>
</comment>
<organism evidence="12">
    <name type="scientific">Monodopsis sp. MarTras21</name>
    <dbReference type="NCBI Taxonomy" id="1745953"/>
    <lineage>
        <taxon>Eukaryota</taxon>
        <taxon>Sar</taxon>
        <taxon>Stramenopiles</taxon>
        <taxon>Ochrophyta</taxon>
        <taxon>Eustigmatophyceae</taxon>
        <taxon>Eustigmatales</taxon>
        <taxon>Monodopsidaceae</taxon>
        <taxon>Monodopsis</taxon>
    </lineage>
</organism>
<keyword evidence="8 10" id="KW-0472">Membrane</keyword>
<evidence type="ECO:0000256" key="11">
    <source>
        <dbReference type="SAM" id="Phobius"/>
    </source>
</evidence>
<gene>
    <name evidence="10 12" type="primary">petN</name>
</gene>
<keyword evidence="4 10" id="KW-0813">Transport</keyword>
<dbReference type="AlphaFoldDB" id="A0A1D8RDI5"/>
<keyword evidence="12" id="KW-0934">Plastid</keyword>
<feature type="transmembrane region" description="Helical" evidence="11">
    <location>
        <begin position="6"/>
        <end position="25"/>
    </location>
</feature>
<dbReference type="GO" id="GO:0009512">
    <property type="term" value="C:cytochrome b6f complex"/>
    <property type="evidence" value="ECO:0007669"/>
    <property type="project" value="InterPro"/>
</dbReference>
<dbReference type="GO" id="GO:0009535">
    <property type="term" value="C:chloroplast thylakoid membrane"/>
    <property type="evidence" value="ECO:0007669"/>
    <property type="project" value="UniProtKB-SubCell"/>
</dbReference>
<geneLocation type="chloroplast" evidence="12"/>
<dbReference type="GO" id="GO:0015979">
    <property type="term" value="P:photosynthesis"/>
    <property type="evidence" value="ECO:0007669"/>
    <property type="project" value="UniProtKB-KW"/>
</dbReference>
<evidence type="ECO:0000256" key="3">
    <source>
        <dbReference type="ARBA" id="ARBA00010969"/>
    </source>
</evidence>